<evidence type="ECO:0000313" key="3">
    <source>
        <dbReference type="Proteomes" id="UP000256845"/>
    </source>
</evidence>
<dbReference type="Gene3D" id="3.40.50.880">
    <property type="match status" value="1"/>
</dbReference>
<accession>A0A3D9H6H9</accession>
<sequence length="241" mass="26287">MAKNRILFISQIAEPGRYPDHRYADAPGGDNEVHWVSLKLDEAGVLNHIDYDGLHACRGDGLPGPEDADGVILGGSYHSVHEKRPFQLSLLDWLDNWWDSGKPLMGICGGHQLMAVSRGGDVIPVEGGPMAASLPVDITDAGRDHYLFDGLGAAPEFHFGNYEQVAAPVDDAVVLATRPEMAAMALDYGHHRLSVQFHPEADCQVFAGAWSDNHPEYVANYHELPDAPKMLRNFLKGSGLI</sequence>
<dbReference type="SUPFAM" id="SSF52317">
    <property type="entry name" value="Class I glutamine amidotransferase-like"/>
    <property type="match status" value="1"/>
</dbReference>
<organism evidence="2 3">
    <name type="scientific">Aestuariispira insulae</name>
    <dbReference type="NCBI Taxonomy" id="1461337"/>
    <lineage>
        <taxon>Bacteria</taxon>
        <taxon>Pseudomonadati</taxon>
        <taxon>Pseudomonadota</taxon>
        <taxon>Alphaproteobacteria</taxon>
        <taxon>Rhodospirillales</taxon>
        <taxon>Kiloniellaceae</taxon>
        <taxon>Aestuariispira</taxon>
    </lineage>
</organism>
<dbReference type="InterPro" id="IPR029062">
    <property type="entry name" value="Class_I_gatase-like"/>
</dbReference>
<evidence type="ECO:0000313" key="2">
    <source>
        <dbReference type="EMBL" id="RED45115.1"/>
    </source>
</evidence>
<feature type="domain" description="Glutamine amidotransferase" evidence="1">
    <location>
        <begin position="66"/>
        <end position="205"/>
    </location>
</feature>
<dbReference type="RefSeq" id="WP_115938694.1">
    <property type="nucleotide sequence ID" value="NZ_QRDW01000012.1"/>
</dbReference>
<keyword evidence="2" id="KW-0315">Glutamine amidotransferase</keyword>
<comment type="caution">
    <text evidence="2">The sequence shown here is derived from an EMBL/GenBank/DDBJ whole genome shotgun (WGS) entry which is preliminary data.</text>
</comment>
<dbReference type="OrthoDB" id="7365442at2"/>
<dbReference type="GO" id="GO:0005829">
    <property type="term" value="C:cytosol"/>
    <property type="evidence" value="ECO:0007669"/>
    <property type="project" value="TreeGrafter"/>
</dbReference>
<protein>
    <submittedName>
        <fullName evidence="2">GMP synthase-like glutamine amidotransferase</fullName>
    </submittedName>
</protein>
<dbReference type="PROSITE" id="PS51273">
    <property type="entry name" value="GATASE_TYPE_1"/>
    <property type="match status" value="1"/>
</dbReference>
<dbReference type="PANTHER" id="PTHR42695">
    <property type="entry name" value="GLUTAMINE AMIDOTRANSFERASE YLR126C-RELATED"/>
    <property type="match status" value="1"/>
</dbReference>
<dbReference type="GO" id="GO:0016740">
    <property type="term" value="F:transferase activity"/>
    <property type="evidence" value="ECO:0007669"/>
    <property type="project" value="UniProtKB-KW"/>
</dbReference>
<dbReference type="InterPro" id="IPR017926">
    <property type="entry name" value="GATASE"/>
</dbReference>
<dbReference type="EMBL" id="QRDW01000012">
    <property type="protein sequence ID" value="RED45115.1"/>
    <property type="molecule type" value="Genomic_DNA"/>
</dbReference>
<dbReference type="Pfam" id="PF00117">
    <property type="entry name" value="GATase"/>
    <property type="match status" value="1"/>
</dbReference>
<proteinExistence type="predicted"/>
<keyword evidence="2" id="KW-0808">Transferase</keyword>
<dbReference type="PANTHER" id="PTHR42695:SF5">
    <property type="entry name" value="GLUTAMINE AMIDOTRANSFERASE YLR126C-RELATED"/>
    <property type="match status" value="1"/>
</dbReference>
<name>A0A3D9H6H9_9PROT</name>
<gene>
    <name evidence="2" type="ORF">DFP90_112108</name>
</gene>
<evidence type="ECO:0000259" key="1">
    <source>
        <dbReference type="Pfam" id="PF00117"/>
    </source>
</evidence>
<dbReference type="InterPro" id="IPR044992">
    <property type="entry name" value="ChyE-like"/>
</dbReference>
<keyword evidence="3" id="KW-1185">Reference proteome</keyword>
<reference evidence="2 3" key="1">
    <citation type="submission" date="2018-07" db="EMBL/GenBank/DDBJ databases">
        <title>Genomic Encyclopedia of Type Strains, Phase III (KMG-III): the genomes of soil and plant-associated and newly described type strains.</title>
        <authorList>
            <person name="Whitman W."/>
        </authorList>
    </citation>
    <scope>NUCLEOTIDE SEQUENCE [LARGE SCALE GENOMIC DNA]</scope>
    <source>
        <strain evidence="2 3">CECT 8488</strain>
    </source>
</reference>
<dbReference type="AlphaFoldDB" id="A0A3D9H6H9"/>
<dbReference type="Proteomes" id="UP000256845">
    <property type="component" value="Unassembled WGS sequence"/>
</dbReference>